<gene>
    <name evidence="1" type="ORF">CI109_105933</name>
</gene>
<dbReference type="RefSeq" id="XP_031857925.2">
    <property type="nucleotide sequence ID" value="XM_032007757.2"/>
</dbReference>
<sequence length="394" mass="44752">MPALPPSPPRAPGPHPALVHPDIFPTLCSFLPTSSLLVLLRTSPQFHPLIFPLFYRHCTIDLKSPRANNPTSISPFYHFPNPVPIPSNFKSEAFSYTTTIEFVGSHSPGDCNVFNHIDFPSSSSLRSVRFTLPSGRYASWYTHLTHHRGEEPYCPVLKKIRADRVILEVDSFGRIDDVWGRKDLLGGQELVLRIGRVGEDAMLNNQEEWIVEDEDEDEEEGGLKRKRDNTVENHLEDARRLPFQPAYPLHTSLPTLLPSLNRSNVIPTLHIVFLSPSSPKTPISKPLTTNDTRTPSQRVAHHLLALASVCRAGFERITLVNIGVLLFHKYGITRDAEKVKDMQDEVERKLRRLLVRFPEPKGGCTAEIRFLGLEEYLKEERDRKESLKRRAKGK</sequence>
<keyword evidence="2" id="KW-1185">Reference proteome</keyword>
<reference evidence="1" key="1">
    <citation type="submission" date="2017-08" db="EMBL/GenBank/DDBJ databases">
        <authorList>
            <person name="Cuomo C."/>
            <person name="Billmyre B."/>
            <person name="Heitman J."/>
        </authorList>
    </citation>
    <scope>NUCLEOTIDE SEQUENCE</scope>
    <source>
        <strain evidence="1">CBS 12478</strain>
    </source>
</reference>
<dbReference type="EMBL" id="CP144061">
    <property type="protein sequence ID" value="WWD21448.1"/>
    <property type="molecule type" value="Genomic_DNA"/>
</dbReference>
<accession>A0AAJ8LLB0</accession>
<protein>
    <submittedName>
        <fullName evidence="1">Uncharacterized protein</fullName>
    </submittedName>
</protein>
<dbReference type="GeneID" id="43591928"/>
<dbReference type="Proteomes" id="UP000322225">
    <property type="component" value="Chromosome 11"/>
</dbReference>
<reference evidence="1" key="2">
    <citation type="submission" date="2024-01" db="EMBL/GenBank/DDBJ databases">
        <title>Comparative genomics of Cryptococcus and Kwoniella reveals pathogenesis evolution and contrasting modes of karyotype evolution via chromosome fusion or intercentromeric recombination.</title>
        <authorList>
            <person name="Coelho M.A."/>
            <person name="David-Palma M."/>
            <person name="Shea T."/>
            <person name="Bowers K."/>
            <person name="McGinley-Smith S."/>
            <person name="Mohammad A.W."/>
            <person name="Gnirke A."/>
            <person name="Yurkov A.M."/>
            <person name="Nowrousian M."/>
            <person name="Sun S."/>
            <person name="Cuomo C.A."/>
            <person name="Heitman J."/>
        </authorList>
    </citation>
    <scope>NUCLEOTIDE SEQUENCE</scope>
    <source>
        <strain evidence="1">CBS 12478</strain>
    </source>
</reference>
<name>A0AAJ8LLB0_9TREE</name>
<organism evidence="1 2">
    <name type="scientific">Kwoniella shandongensis</name>
    <dbReference type="NCBI Taxonomy" id="1734106"/>
    <lineage>
        <taxon>Eukaryota</taxon>
        <taxon>Fungi</taxon>
        <taxon>Dikarya</taxon>
        <taxon>Basidiomycota</taxon>
        <taxon>Agaricomycotina</taxon>
        <taxon>Tremellomycetes</taxon>
        <taxon>Tremellales</taxon>
        <taxon>Cryptococcaceae</taxon>
        <taxon>Kwoniella</taxon>
    </lineage>
</organism>
<evidence type="ECO:0000313" key="2">
    <source>
        <dbReference type="Proteomes" id="UP000322225"/>
    </source>
</evidence>
<evidence type="ECO:0000313" key="1">
    <source>
        <dbReference type="EMBL" id="WWD21448.1"/>
    </source>
</evidence>
<proteinExistence type="predicted"/>
<dbReference type="AlphaFoldDB" id="A0AAJ8LLB0"/>
<dbReference type="KEGG" id="ksn:43591928"/>